<dbReference type="GeneID" id="54566982"/>
<keyword evidence="2" id="KW-0472">Membrane</keyword>
<dbReference type="RefSeq" id="XP_033663919.1">
    <property type="nucleotide sequence ID" value="XM_033813710.1"/>
</dbReference>
<keyword evidence="2" id="KW-1133">Transmembrane helix</keyword>
<sequence length="130" mass="14470">MHGGDAGGAVHVDTGGHVAHVDSGSHFAHAPIHHDHGHHHGHDSGHHHHKHHHHDDSHYMYPPPPYYAQPVYGTMLPQHRARHVEIQEYTYDVSPAVQAFQLVLMVAIIGLFVFLVMSMATDMRFGGPGW</sequence>
<keyword evidence="4" id="KW-1185">Reference proteome</keyword>
<dbReference type="AlphaFoldDB" id="A0A6A6C9X3"/>
<organism evidence="3 4">
    <name type="scientific">Zasmidium cellare ATCC 36951</name>
    <dbReference type="NCBI Taxonomy" id="1080233"/>
    <lineage>
        <taxon>Eukaryota</taxon>
        <taxon>Fungi</taxon>
        <taxon>Dikarya</taxon>
        <taxon>Ascomycota</taxon>
        <taxon>Pezizomycotina</taxon>
        <taxon>Dothideomycetes</taxon>
        <taxon>Dothideomycetidae</taxon>
        <taxon>Mycosphaerellales</taxon>
        <taxon>Mycosphaerellaceae</taxon>
        <taxon>Zasmidium</taxon>
    </lineage>
</organism>
<dbReference type="Proteomes" id="UP000799537">
    <property type="component" value="Unassembled WGS sequence"/>
</dbReference>
<evidence type="ECO:0000313" key="3">
    <source>
        <dbReference type="EMBL" id="KAF2163030.1"/>
    </source>
</evidence>
<dbReference type="EMBL" id="ML993610">
    <property type="protein sequence ID" value="KAF2163030.1"/>
    <property type="molecule type" value="Genomic_DNA"/>
</dbReference>
<name>A0A6A6C9X3_ZASCE</name>
<feature type="transmembrane region" description="Helical" evidence="2">
    <location>
        <begin position="99"/>
        <end position="120"/>
    </location>
</feature>
<evidence type="ECO:0000256" key="1">
    <source>
        <dbReference type="SAM" id="MobiDB-lite"/>
    </source>
</evidence>
<proteinExistence type="predicted"/>
<feature type="compositionally biased region" description="Basic residues" evidence="1">
    <location>
        <begin position="35"/>
        <end position="53"/>
    </location>
</feature>
<evidence type="ECO:0000313" key="4">
    <source>
        <dbReference type="Proteomes" id="UP000799537"/>
    </source>
</evidence>
<accession>A0A6A6C9X3</accession>
<gene>
    <name evidence="3" type="ORF">M409DRAFT_57709</name>
</gene>
<protein>
    <submittedName>
        <fullName evidence="3">Uncharacterized protein</fullName>
    </submittedName>
</protein>
<keyword evidence="2" id="KW-0812">Transmembrane</keyword>
<feature type="region of interest" description="Disordered" evidence="1">
    <location>
        <begin position="27"/>
        <end position="57"/>
    </location>
</feature>
<evidence type="ECO:0000256" key="2">
    <source>
        <dbReference type="SAM" id="Phobius"/>
    </source>
</evidence>
<reference evidence="3" key="1">
    <citation type="journal article" date="2020" name="Stud. Mycol.">
        <title>101 Dothideomycetes genomes: a test case for predicting lifestyles and emergence of pathogens.</title>
        <authorList>
            <person name="Haridas S."/>
            <person name="Albert R."/>
            <person name="Binder M."/>
            <person name="Bloem J."/>
            <person name="Labutti K."/>
            <person name="Salamov A."/>
            <person name="Andreopoulos B."/>
            <person name="Baker S."/>
            <person name="Barry K."/>
            <person name="Bills G."/>
            <person name="Bluhm B."/>
            <person name="Cannon C."/>
            <person name="Castanera R."/>
            <person name="Culley D."/>
            <person name="Daum C."/>
            <person name="Ezra D."/>
            <person name="Gonzalez J."/>
            <person name="Henrissat B."/>
            <person name="Kuo A."/>
            <person name="Liang C."/>
            <person name="Lipzen A."/>
            <person name="Lutzoni F."/>
            <person name="Magnuson J."/>
            <person name="Mondo S."/>
            <person name="Nolan M."/>
            <person name="Ohm R."/>
            <person name="Pangilinan J."/>
            <person name="Park H.-J."/>
            <person name="Ramirez L."/>
            <person name="Alfaro M."/>
            <person name="Sun H."/>
            <person name="Tritt A."/>
            <person name="Yoshinaga Y."/>
            <person name="Zwiers L.-H."/>
            <person name="Turgeon B."/>
            <person name="Goodwin S."/>
            <person name="Spatafora J."/>
            <person name="Crous P."/>
            <person name="Grigoriev I."/>
        </authorList>
    </citation>
    <scope>NUCLEOTIDE SEQUENCE</scope>
    <source>
        <strain evidence="3">ATCC 36951</strain>
    </source>
</reference>